<evidence type="ECO:0000313" key="7">
    <source>
        <dbReference type="Proteomes" id="UP000823388"/>
    </source>
</evidence>
<dbReference type="OrthoDB" id="1902692at2759"/>
<reference evidence="6" key="1">
    <citation type="submission" date="2020-05" db="EMBL/GenBank/DDBJ databases">
        <title>WGS assembly of Panicum virgatum.</title>
        <authorList>
            <person name="Lovell J.T."/>
            <person name="Jenkins J."/>
            <person name="Shu S."/>
            <person name="Juenger T.E."/>
            <person name="Schmutz J."/>
        </authorList>
    </citation>
    <scope>NUCLEOTIDE SEQUENCE</scope>
    <source>
        <strain evidence="6">AP13</strain>
    </source>
</reference>
<feature type="compositionally biased region" description="Basic residues" evidence="4">
    <location>
        <begin position="102"/>
        <end position="111"/>
    </location>
</feature>
<evidence type="ECO:0000313" key="6">
    <source>
        <dbReference type="EMBL" id="KAG2538019.1"/>
    </source>
</evidence>
<feature type="region of interest" description="Disordered" evidence="4">
    <location>
        <begin position="73"/>
        <end position="130"/>
    </location>
</feature>
<feature type="region of interest" description="Disordered" evidence="4">
    <location>
        <begin position="149"/>
        <end position="172"/>
    </location>
</feature>
<dbReference type="PROSITE" id="PS51795">
    <property type="entry name" value="ZF_FLZ"/>
    <property type="match status" value="1"/>
</dbReference>
<keyword evidence="7" id="KW-1185">Reference proteome</keyword>
<feature type="compositionally biased region" description="Low complexity" evidence="4">
    <location>
        <begin position="73"/>
        <end position="84"/>
    </location>
</feature>
<feature type="domain" description="FLZ-type" evidence="5">
    <location>
        <begin position="228"/>
        <end position="270"/>
    </location>
</feature>
<evidence type="ECO:0000256" key="1">
    <source>
        <dbReference type="ARBA" id="ARBA00009374"/>
    </source>
</evidence>
<evidence type="ECO:0000259" key="5">
    <source>
        <dbReference type="PROSITE" id="PS51795"/>
    </source>
</evidence>
<dbReference type="PANTHER" id="PTHR46443">
    <property type="entry name" value="FCS-LIKE ZINC FINGER 8"/>
    <property type="match status" value="1"/>
</dbReference>
<gene>
    <name evidence="6" type="ORF">PVAP13_9NG330992</name>
</gene>
<dbReference type="InterPro" id="IPR007650">
    <property type="entry name" value="Zf-FLZ_dom"/>
</dbReference>
<evidence type="ECO:0000256" key="2">
    <source>
        <dbReference type="ARBA" id="ARBA00022723"/>
    </source>
</evidence>
<evidence type="ECO:0000256" key="3">
    <source>
        <dbReference type="PROSITE-ProRule" id="PRU01131"/>
    </source>
</evidence>
<dbReference type="PANTHER" id="PTHR46443:SF9">
    <property type="entry name" value="OS10G0422600 PROTEIN"/>
    <property type="match status" value="1"/>
</dbReference>
<feature type="region of interest" description="Disordered" evidence="4">
    <location>
        <begin position="1"/>
        <end position="36"/>
    </location>
</feature>
<evidence type="ECO:0000256" key="4">
    <source>
        <dbReference type="SAM" id="MobiDB-lite"/>
    </source>
</evidence>
<dbReference type="EMBL" id="CM029054">
    <property type="protein sequence ID" value="KAG2538019.1"/>
    <property type="molecule type" value="Genomic_DNA"/>
</dbReference>
<sequence length="270" mass="27922">MLGRMTAGAVTERRDASLDRTGTAVSAASPLLAPPPPKLFLADGGVSGGSSQVAAEAGIMSPTSTLHLQAAVGSPTSPAATAAPFSRHGVPSSSSGGDNHRCKNKSRRQGHRPAWEPARPTGLGLAGALNGGDAVPPAATVLTGRSFRSASPASTAAAADRVARSTSPQGRRRLMMSPGEMEASEGYTRVIARGGPNLRTTHIFDGRIVVDGCGGFPVAVGASGEGDGFLRWCHGCSKDLGQGKDIFMYRGEMAFCSHECRYREMLLFDE</sequence>
<dbReference type="InterPro" id="IPR044593">
    <property type="entry name" value="FLZ8/MARD1"/>
</dbReference>
<dbReference type="AlphaFoldDB" id="A0A8T0MRH4"/>
<dbReference type="Pfam" id="PF04570">
    <property type="entry name" value="zf-FLZ"/>
    <property type="match status" value="1"/>
</dbReference>
<comment type="similarity">
    <text evidence="1">Belongs to the FLZ family.</text>
</comment>
<feature type="zinc finger region" description="FLZ-type" evidence="3">
    <location>
        <begin position="228"/>
        <end position="270"/>
    </location>
</feature>
<comment type="caution">
    <text evidence="6">The sequence shown here is derived from an EMBL/GenBank/DDBJ whole genome shotgun (WGS) entry which is preliminary data.</text>
</comment>
<accession>A0A8T0MRH4</accession>
<organism evidence="6 7">
    <name type="scientific">Panicum virgatum</name>
    <name type="common">Blackwell switchgrass</name>
    <dbReference type="NCBI Taxonomy" id="38727"/>
    <lineage>
        <taxon>Eukaryota</taxon>
        <taxon>Viridiplantae</taxon>
        <taxon>Streptophyta</taxon>
        <taxon>Embryophyta</taxon>
        <taxon>Tracheophyta</taxon>
        <taxon>Spermatophyta</taxon>
        <taxon>Magnoliopsida</taxon>
        <taxon>Liliopsida</taxon>
        <taxon>Poales</taxon>
        <taxon>Poaceae</taxon>
        <taxon>PACMAD clade</taxon>
        <taxon>Panicoideae</taxon>
        <taxon>Panicodae</taxon>
        <taxon>Paniceae</taxon>
        <taxon>Panicinae</taxon>
        <taxon>Panicum</taxon>
        <taxon>Panicum sect. Hiantes</taxon>
    </lineage>
</organism>
<proteinExistence type="inferred from homology"/>
<dbReference type="Proteomes" id="UP000823388">
    <property type="component" value="Chromosome 9N"/>
</dbReference>
<name>A0A8T0MRH4_PANVG</name>
<feature type="compositionally biased region" description="Low complexity" evidence="4">
    <location>
        <begin position="149"/>
        <end position="167"/>
    </location>
</feature>
<dbReference type="GO" id="GO:0046872">
    <property type="term" value="F:metal ion binding"/>
    <property type="evidence" value="ECO:0007669"/>
    <property type="project" value="UniProtKB-KW"/>
</dbReference>
<protein>
    <recommendedName>
        <fullName evidence="5">FLZ-type domain-containing protein</fullName>
    </recommendedName>
</protein>
<keyword evidence="2" id="KW-0479">Metal-binding</keyword>